<evidence type="ECO:0000256" key="1">
    <source>
        <dbReference type="SAM" id="MobiDB-lite"/>
    </source>
</evidence>
<dbReference type="EMBL" id="JAYXUD010000008">
    <property type="protein sequence ID" value="MEC6899236.1"/>
    <property type="molecule type" value="Genomic_DNA"/>
</dbReference>
<sequence length="62" mass="7241">MTRFMQSDTLFTAVDLPDQDSAVEWTLNDQQEKSTDEQRYQPPDRHRTECTHGTSQCGRHLT</sequence>
<accession>A0ABU6LI40</accession>
<comment type="caution">
    <text evidence="2">The sequence shown here is derived from an EMBL/GenBank/DDBJ whole genome shotgun (WGS) entry which is preliminary data.</text>
</comment>
<evidence type="ECO:0000313" key="3">
    <source>
        <dbReference type="Proteomes" id="UP001339429"/>
    </source>
</evidence>
<reference evidence="2 3" key="1">
    <citation type="submission" date="2024-01" db="EMBL/GenBank/DDBJ databases">
        <title>Active colonisers of the gastrointestinal tract of Atlantic salmon farmed in a warm water region.</title>
        <authorList>
            <person name="Bowman J.P."/>
        </authorList>
    </citation>
    <scope>NUCLEOTIDE SEQUENCE [LARGE SCALE GENOMIC DNA]</scope>
    <source>
        <strain evidence="2 3">S4MW1</strain>
    </source>
</reference>
<gene>
    <name evidence="2" type="ORF">VXS00_11345</name>
</gene>
<dbReference type="RefSeq" id="WP_327768223.1">
    <property type="nucleotide sequence ID" value="NZ_JAYXUC010000007.1"/>
</dbReference>
<feature type="region of interest" description="Disordered" evidence="1">
    <location>
        <begin position="26"/>
        <end position="62"/>
    </location>
</feature>
<keyword evidence="3" id="KW-1185">Reference proteome</keyword>
<name>A0ABU6LI40_9GAMM</name>
<feature type="compositionally biased region" description="Polar residues" evidence="1">
    <location>
        <begin position="51"/>
        <end position="62"/>
    </location>
</feature>
<proteinExistence type="predicted"/>
<feature type="compositionally biased region" description="Basic and acidic residues" evidence="1">
    <location>
        <begin position="30"/>
        <end position="50"/>
    </location>
</feature>
<organism evidence="2 3">
    <name type="scientific">Photobacterium piscicola</name>
    <dbReference type="NCBI Taxonomy" id="1378299"/>
    <lineage>
        <taxon>Bacteria</taxon>
        <taxon>Pseudomonadati</taxon>
        <taxon>Pseudomonadota</taxon>
        <taxon>Gammaproteobacteria</taxon>
        <taxon>Vibrionales</taxon>
        <taxon>Vibrionaceae</taxon>
        <taxon>Photobacterium</taxon>
    </lineage>
</organism>
<evidence type="ECO:0000313" key="2">
    <source>
        <dbReference type="EMBL" id="MEC6899236.1"/>
    </source>
</evidence>
<protein>
    <submittedName>
        <fullName evidence="2">Uncharacterized protein</fullName>
    </submittedName>
</protein>
<dbReference type="Proteomes" id="UP001339429">
    <property type="component" value="Unassembled WGS sequence"/>
</dbReference>